<comment type="cofactor">
    <cofactor evidence="11">
        <name>NADPH</name>
        <dbReference type="ChEBI" id="CHEBI:57783"/>
    </cofactor>
</comment>
<keyword evidence="3 11" id="KW-0285">Flavoprotein</keyword>
<comment type="subunit">
    <text evidence="10 11">Homooctamer. Dimer of tetramers.</text>
</comment>
<keyword evidence="4 11" id="KW-0288">FMN</keyword>
<dbReference type="SUPFAM" id="SSF51395">
    <property type="entry name" value="FMN-linked oxidoreductases"/>
    <property type="match status" value="1"/>
</dbReference>
<dbReference type="NCBIfam" id="TIGR02151">
    <property type="entry name" value="IPP_isom_2"/>
    <property type="match status" value="1"/>
</dbReference>
<keyword evidence="9 11" id="KW-0413">Isomerase</keyword>
<dbReference type="EMBL" id="CP041969">
    <property type="protein sequence ID" value="QMV44562.1"/>
    <property type="molecule type" value="Genomic_DNA"/>
</dbReference>
<evidence type="ECO:0000313" key="14">
    <source>
        <dbReference type="Proteomes" id="UP000515679"/>
    </source>
</evidence>
<evidence type="ECO:0000313" key="13">
    <source>
        <dbReference type="EMBL" id="QMV44562.1"/>
    </source>
</evidence>
<organism evidence="13 14">
    <name type="scientific">Cohnella cholangitidis</name>
    <dbReference type="NCBI Taxonomy" id="2598458"/>
    <lineage>
        <taxon>Bacteria</taxon>
        <taxon>Bacillati</taxon>
        <taxon>Bacillota</taxon>
        <taxon>Bacilli</taxon>
        <taxon>Bacillales</taxon>
        <taxon>Paenibacillaceae</taxon>
        <taxon>Cohnella</taxon>
    </lineage>
</organism>
<keyword evidence="7 11" id="KW-0521">NADP</keyword>
<evidence type="ECO:0000256" key="7">
    <source>
        <dbReference type="ARBA" id="ARBA00022857"/>
    </source>
</evidence>
<comment type="cofactor">
    <cofactor evidence="11">
        <name>Mg(2+)</name>
        <dbReference type="ChEBI" id="CHEBI:18420"/>
    </cofactor>
</comment>
<dbReference type="KEGG" id="cchl:FPL14_27880"/>
<dbReference type="Proteomes" id="UP000515679">
    <property type="component" value="Chromosome"/>
</dbReference>
<feature type="binding site" evidence="11">
    <location>
        <begin position="106"/>
        <end position="108"/>
    </location>
    <ligand>
        <name>substrate</name>
    </ligand>
</feature>
<comment type="function">
    <text evidence="11">Involved in the biosynthesis of isoprenoids. Catalyzes the 1,3-allylic rearrangement of the homoallylic substrate isopentenyl (IPP) to its allylic isomer, dimethylallyl diphosphate (DMAPP).</text>
</comment>
<dbReference type="PIRSF" id="PIRSF003314">
    <property type="entry name" value="IPP_isomerase"/>
    <property type="match status" value="1"/>
</dbReference>
<dbReference type="PANTHER" id="PTHR43665:SF1">
    <property type="entry name" value="ISOPENTENYL-DIPHOSPHATE DELTA-ISOMERASE"/>
    <property type="match status" value="1"/>
</dbReference>
<reference evidence="13 14" key="1">
    <citation type="submission" date="2019-07" db="EMBL/GenBank/DDBJ databases">
        <authorList>
            <person name="Kim J.K."/>
            <person name="Cheong H.-M."/>
            <person name="Choi Y."/>
            <person name="Hwang K.J."/>
            <person name="Lee S."/>
            <person name="Choi C."/>
        </authorList>
    </citation>
    <scope>NUCLEOTIDE SEQUENCE [LARGE SCALE GENOMIC DNA]</scope>
    <source>
        <strain evidence="13 14">KS 22</strain>
    </source>
</reference>
<feature type="binding site" evidence="11">
    <location>
        <begin position="76"/>
        <end position="78"/>
    </location>
    <ligand>
        <name>FMN</name>
        <dbReference type="ChEBI" id="CHEBI:58210"/>
    </ligand>
</feature>
<dbReference type="GO" id="GO:0000287">
    <property type="term" value="F:magnesium ion binding"/>
    <property type="evidence" value="ECO:0007669"/>
    <property type="project" value="UniProtKB-UniRule"/>
</dbReference>
<feature type="binding site" evidence="11">
    <location>
        <position position="231"/>
    </location>
    <ligand>
        <name>FMN</name>
        <dbReference type="ChEBI" id="CHEBI:58210"/>
    </ligand>
</feature>
<dbReference type="GO" id="GO:0004452">
    <property type="term" value="F:isopentenyl-diphosphate delta-isomerase activity"/>
    <property type="evidence" value="ECO:0007669"/>
    <property type="project" value="UniProtKB-UniRule"/>
</dbReference>
<keyword evidence="8 11" id="KW-0414">Isoprene biosynthesis</keyword>
<dbReference type="AlphaFoldDB" id="A0A7G5C5S8"/>
<evidence type="ECO:0000256" key="2">
    <source>
        <dbReference type="ARBA" id="ARBA00022490"/>
    </source>
</evidence>
<dbReference type="InterPro" id="IPR013785">
    <property type="entry name" value="Aldolase_TIM"/>
</dbReference>
<dbReference type="Gene3D" id="3.20.20.70">
    <property type="entry name" value="Aldolase class I"/>
    <property type="match status" value="1"/>
</dbReference>
<accession>A0A7G5C5S8</accession>
<gene>
    <name evidence="11" type="primary">fni</name>
    <name evidence="13" type="ORF">FPL14_27880</name>
</gene>
<dbReference type="GO" id="GO:0005737">
    <property type="term" value="C:cytoplasm"/>
    <property type="evidence" value="ECO:0007669"/>
    <property type="project" value="UniProtKB-SubCell"/>
</dbReference>
<evidence type="ECO:0000256" key="9">
    <source>
        <dbReference type="ARBA" id="ARBA00023235"/>
    </source>
</evidence>
<feature type="binding site" evidence="11">
    <location>
        <position position="75"/>
    </location>
    <ligand>
        <name>FMN</name>
        <dbReference type="ChEBI" id="CHEBI:58210"/>
    </ligand>
</feature>
<evidence type="ECO:0000256" key="1">
    <source>
        <dbReference type="ARBA" id="ARBA00001917"/>
    </source>
</evidence>
<name>A0A7G5C5S8_9BACL</name>
<evidence type="ECO:0000256" key="11">
    <source>
        <dbReference type="HAMAP-Rule" id="MF_00354"/>
    </source>
</evidence>
<dbReference type="PANTHER" id="PTHR43665">
    <property type="entry name" value="ISOPENTENYL-DIPHOSPHATE DELTA-ISOMERASE"/>
    <property type="match status" value="1"/>
</dbReference>
<feature type="binding site" evidence="11">
    <location>
        <position position="169"/>
    </location>
    <ligand>
        <name>substrate</name>
    </ligand>
</feature>
<dbReference type="GO" id="GO:0016491">
    <property type="term" value="F:oxidoreductase activity"/>
    <property type="evidence" value="ECO:0007669"/>
    <property type="project" value="InterPro"/>
</dbReference>
<dbReference type="Pfam" id="PF01070">
    <property type="entry name" value="FMN_dh"/>
    <property type="match status" value="1"/>
</dbReference>
<comment type="similarity">
    <text evidence="11">Belongs to the IPP isomerase type 2 family.</text>
</comment>
<proteinExistence type="inferred from homology"/>
<protein>
    <recommendedName>
        <fullName evidence="11">Isopentenyl-diphosphate delta-isomerase</fullName>
        <shortName evidence="11">IPP isomerase</shortName>
        <ecNumber evidence="11">5.3.3.2</ecNumber>
    </recommendedName>
    <alternativeName>
        <fullName evidence="11">Isopentenyl diphosphate:dimethylallyl diphosphate isomerase</fullName>
    </alternativeName>
    <alternativeName>
        <fullName evidence="11">Isopentenyl pyrophosphate isomerase</fullName>
    </alternativeName>
    <alternativeName>
        <fullName evidence="11">Type 2 isopentenyl diphosphate isomerase</fullName>
        <shortName evidence="11">IDI-2</shortName>
    </alternativeName>
</protein>
<feature type="binding site" evidence="11">
    <location>
        <position position="106"/>
    </location>
    <ligand>
        <name>FMN</name>
        <dbReference type="ChEBI" id="CHEBI:58210"/>
    </ligand>
</feature>
<sequence length="351" mass="38371">MEHKEWHPDTEPDIGRRKREHIEVCLQEDVQGRSEGNGFDRYRFRHQGLPEIDYRMIDTSTEFLSRALKVPLMVSSMTGGTDESGRINVRLAEIAEHRGWAMGLGSLRAAIEVPHTARSYQVRKYAPTIPIVANLGAVQLNYGYGIAECRRAVEMTEANGLVLHLNGMQELFQNGGDIDFSGLLSKIERLCMEAEFPIGVKEVGWGIDGSAAKTLIEAGVSFVDVAGAGGTSWIEVEKHRSEDPVKREAAKAFEDWGTPTAQCILETREALPEVFLIGSGGLANGVDAAKALALGANLASFGRALLAPAVHSSEQLSRLFERLEFELKAAMFGIGAADVSQLNHTNRLLGR</sequence>
<evidence type="ECO:0000256" key="10">
    <source>
        <dbReference type="ARBA" id="ARBA00025810"/>
    </source>
</evidence>
<dbReference type="GO" id="GO:0008299">
    <property type="term" value="P:isoprenoid biosynthetic process"/>
    <property type="evidence" value="ECO:0007669"/>
    <property type="project" value="UniProtKB-UniRule"/>
</dbReference>
<dbReference type="InterPro" id="IPR000262">
    <property type="entry name" value="FMN-dep_DH"/>
</dbReference>
<comment type="catalytic activity">
    <reaction evidence="11">
        <text>isopentenyl diphosphate = dimethylallyl diphosphate</text>
        <dbReference type="Rhea" id="RHEA:23284"/>
        <dbReference type="ChEBI" id="CHEBI:57623"/>
        <dbReference type="ChEBI" id="CHEBI:128769"/>
        <dbReference type="EC" id="5.3.3.2"/>
    </reaction>
</comment>
<feature type="binding site" evidence="11">
    <location>
        <position position="170"/>
    </location>
    <ligand>
        <name>Mg(2+)</name>
        <dbReference type="ChEBI" id="CHEBI:18420"/>
    </ligand>
</feature>
<evidence type="ECO:0000256" key="4">
    <source>
        <dbReference type="ARBA" id="ARBA00022643"/>
    </source>
</evidence>
<feature type="binding site" evidence="11">
    <location>
        <position position="201"/>
    </location>
    <ligand>
        <name>FMN</name>
        <dbReference type="ChEBI" id="CHEBI:58210"/>
    </ligand>
</feature>
<dbReference type="GO" id="GO:0010181">
    <property type="term" value="F:FMN binding"/>
    <property type="evidence" value="ECO:0007669"/>
    <property type="project" value="UniProtKB-UniRule"/>
</dbReference>
<dbReference type="HAMAP" id="MF_00354">
    <property type="entry name" value="Idi_2"/>
    <property type="match status" value="1"/>
</dbReference>
<comment type="caution">
    <text evidence="11">Lacks conserved residue(s) required for the propagation of feature annotation.</text>
</comment>
<evidence type="ECO:0000256" key="6">
    <source>
        <dbReference type="ARBA" id="ARBA00022842"/>
    </source>
</evidence>
<evidence type="ECO:0000256" key="8">
    <source>
        <dbReference type="ARBA" id="ARBA00023229"/>
    </source>
</evidence>
<feature type="binding site" evidence="11">
    <location>
        <position position="134"/>
    </location>
    <ligand>
        <name>FMN</name>
        <dbReference type="ChEBI" id="CHEBI:58210"/>
    </ligand>
</feature>
<keyword evidence="6 11" id="KW-0460">Magnesium</keyword>
<comment type="cofactor">
    <cofactor evidence="1 11">
        <name>FMN</name>
        <dbReference type="ChEBI" id="CHEBI:58210"/>
    </cofactor>
</comment>
<evidence type="ECO:0000256" key="5">
    <source>
        <dbReference type="ARBA" id="ARBA00022723"/>
    </source>
</evidence>
<dbReference type="EC" id="5.3.3.2" evidence="11"/>
<keyword evidence="14" id="KW-1185">Reference proteome</keyword>
<evidence type="ECO:0000259" key="12">
    <source>
        <dbReference type="Pfam" id="PF01070"/>
    </source>
</evidence>
<dbReference type="InterPro" id="IPR011179">
    <property type="entry name" value="IPdP_isomerase"/>
</dbReference>
<keyword evidence="2 11" id="KW-0963">Cytoplasm</keyword>
<dbReference type="CDD" id="cd02811">
    <property type="entry name" value="IDI-2_FMN"/>
    <property type="match status" value="1"/>
</dbReference>
<keyword evidence="5 11" id="KW-0479">Metal-binding</keyword>
<evidence type="ECO:0000256" key="3">
    <source>
        <dbReference type="ARBA" id="ARBA00022630"/>
    </source>
</evidence>
<comment type="subcellular location">
    <subcellularLocation>
        <location evidence="11">Cytoplasm</location>
    </subcellularLocation>
</comment>
<dbReference type="RefSeq" id="WP_182300809.1">
    <property type="nucleotide sequence ID" value="NZ_CP041969.1"/>
</dbReference>
<feature type="binding site" evidence="11">
    <location>
        <begin position="17"/>
        <end position="18"/>
    </location>
    <ligand>
        <name>substrate</name>
    </ligand>
</feature>
<feature type="domain" description="FMN-dependent dehydrogenase" evidence="12">
    <location>
        <begin position="185"/>
        <end position="345"/>
    </location>
</feature>
<dbReference type="GO" id="GO:0070402">
    <property type="term" value="F:NADPH binding"/>
    <property type="evidence" value="ECO:0007669"/>
    <property type="project" value="UniProtKB-UniRule"/>
</dbReference>